<dbReference type="GO" id="GO:0015031">
    <property type="term" value="P:protein transport"/>
    <property type="evidence" value="ECO:0007669"/>
    <property type="project" value="UniProtKB-KW"/>
</dbReference>
<evidence type="ECO:0000256" key="6">
    <source>
        <dbReference type="ARBA" id="ARBA00022574"/>
    </source>
</evidence>
<evidence type="ECO:0000256" key="15">
    <source>
        <dbReference type="ARBA" id="ARBA00041470"/>
    </source>
</evidence>
<dbReference type="InterPro" id="IPR015943">
    <property type="entry name" value="WD40/YVTN_repeat-like_dom_sf"/>
</dbReference>
<dbReference type="GO" id="GO:0090110">
    <property type="term" value="P:COPII-coated vesicle cargo loading"/>
    <property type="evidence" value="ECO:0007669"/>
    <property type="project" value="TreeGrafter"/>
</dbReference>
<evidence type="ECO:0000256" key="16">
    <source>
        <dbReference type="ARBA" id="ARBA00043112"/>
    </source>
</evidence>
<dbReference type="PROSITE" id="PS50927">
    <property type="entry name" value="BULB_LECTIN"/>
    <property type="match status" value="1"/>
</dbReference>
<evidence type="ECO:0000256" key="2">
    <source>
        <dbReference type="ARBA" id="ARBA00004406"/>
    </source>
</evidence>
<organism evidence="19">
    <name type="scientific">Castor canadensis</name>
    <name type="common">American beaver</name>
    <dbReference type="NCBI Taxonomy" id="51338"/>
    <lineage>
        <taxon>Eukaryota</taxon>
        <taxon>Metazoa</taxon>
        <taxon>Chordata</taxon>
        <taxon>Craniata</taxon>
        <taxon>Vertebrata</taxon>
        <taxon>Euteleostomi</taxon>
        <taxon>Mammalia</taxon>
        <taxon>Eutheria</taxon>
        <taxon>Euarchontoglires</taxon>
        <taxon>Glires</taxon>
        <taxon>Rodentia</taxon>
        <taxon>Castorimorpha</taxon>
        <taxon>Castoridae</taxon>
        <taxon>Castor</taxon>
    </lineage>
</organism>
<dbReference type="Gene3D" id="1.20.940.10">
    <property type="entry name" value="Functional domain of the splicing factor Prp18"/>
    <property type="match status" value="1"/>
</dbReference>
<dbReference type="Ensembl" id="ENSCCNT00000034736.1">
    <property type="protein sequence ID" value="ENSCCNP00000027441.1"/>
    <property type="gene ID" value="ENSCCNG00000018581.1"/>
</dbReference>
<evidence type="ECO:0000256" key="8">
    <source>
        <dbReference type="ARBA" id="ARBA00022824"/>
    </source>
</evidence>
<evidence type="ECO:0000256" key="11">
    <source>
        <dbReference type="ARBA" id="ARBA00023136"/>
    </source>
</evidence>
<proteinExistence type="inferred from homology"/>
<evidence type="ECO:0000256" key="17">
    <source>
        <dbReference type="PROSITE-ProRule" id="PRU00221"/>
    </source>
</evidence>
<evidence type="ECO:0000313" key="19">
    <source>
        <dbReference type="Ensembl" id="ENSCCNP00000027441.1"/>
    </source>
</evidence>
<keyword evidence="6 17" id="KW-0853">WD repeat</keyword>
<dbReference type="Gene3D" id="1.25.40.1030">
    <property type="match status" value="2"/>
</dbReference>
<dbReference type="SMART" id="SM00320">
    <property type="entry name" value="WD40"/>
    <property type="match status" value="6"/>
</dbReference>
<protein>
    <recommendedName>
        <fullName evidence="14">Protein transport protein Sec31A</fullName>
    </recommendedName>
    <alternativeName>
        <fullName evidence="16">SEC31-like protein 1</fullName>
    </alternativeName>
    <alternativeName>
        <fullName evidence="15">SEC31-related protein A</fullName>
    </alternativeName>
</protein>
<keyword evidence="7" id="KW-0677">Repeat</keyword>
<evidence type="ECO:0000256" key="4">
    <source>
        <dbReference type="ARBA" id="ARBA00022448"/>
    </source>
</evidence>
<comment type="subcellular location">
    <subcellularLocation>
        <location evidence="1">Cytoplasmic vesicle</location>
        <location evidence="1">COPII-coated vesicle membrane</location>
        <topology evidence="1">Peripheral membrane protein</topology>
        <orientation evidence="1">Cytoplasmic side</orientation>
    </subcellularLocation>
    <subcellularLocation>
        <location evidence="2">Endoplasmic reticulum membrane</location>
        <topology evidence="2">Peripheral membrane protein</topology>
    </subcellularLocation>
</comment>
<comment type="function">
    <text evidence="13">Component of the coat protein complex II (COPII) which promotes the formation of transport vesicles from the endoplasmic reticulum (ER). The coat has two main functions, the physical deformation of the endoplasmic reticulum membrane into vesicles and the selection of cargo molecules.</text>
</comment>
<evidence type="ECO:0000256" key="14">
    <source>
        <dbReference type="ARBA" id="ARBA00039468"/>
    </source>
</evidence>
<evidence type="ECO:0000256" key="7">
    <source>
        <dbReference type="ARBA" id="ARBA00022737"/>
    </source>
</evidence>
<reference evidence="19" key="1">
    <citation type="submission" date="2023-09" db="UniProtKB">
        <authorList>
            <consortium name="Ensembl"/>
        </authorList>
    </citation>
    <scope>IDENTIFICATION</scope>
</reference>
<feature type="domain" description="Bulb-type lectin" evidence="18">
    <location>
        <begin position="1"/>
        <end position="113"/>
    </location>
</feature>
<sequence>MKLKEIDRTAMQAWSPAQNHPIYLATGTSAQQLDATFSTNASLEIFELDLSDPSLDMKSCATFSSSHRYHKLIWGPHKTDSKGDISGVLIAGGENGNIILYDPSKIIAGDKEVVIAQNDKHTGPVRALDVNIFQTNLVASGANESEIYIWDLNNFVTPMTPGTKTQPPEDTSCIAWNRQVQHILASASPSGRATVWDLRKNEPIIKVSDHSNRMHCSGLAWHPDVATQMVLASEDDRLPVIQMWDLRFASSPLRVLENHARGILAIAWSMADPELLLSCGKDAKIFCANPNTGEVWTGSVFQPSISFCPRNPAVLSAASFDGRISVYSIMGGSSDGLRQKQVDKLSSSFGNLDPFGTGQPLPPLQIPQQTAQHSIVLPLKKPPNVRRTCRFGGKLVTFENVKVQSQQGAEQQQHVFISQVVTEKEFLSRSDQLQQVVQSQGFISYCQKKIDASQTDFEKNVWSFLKVNFEDDSRGKYLELLGFRKEDLGKKALLTGNFESAVDLCLHDNRMADAIILAIAGGQELSWLKPRKSTLQNPKAKLPGYLITAVVMKNWKEIVESCDLKNWREALAAVLTYAKPDEFSALCDLLGARLESEGDSLLQAQACLCYICAGNVEKLVACWTKAQDGNSPLSLQDLIEKVVILRKAVQLSQAMDTNTVGVLLAEKMSQYANLLAAQGSIAAALAFLPDNTNQPNIVQLRDRLCRAQGEPVLGQETPKIPYERYQLPKGRPGPIAGHPQMSRVQTQQYYPHVSDMPGKFHMLNFYFILNRPVYKVIGFFLLHSFSILYIKCLVIISGHFYDINSSQHVQSLPTEKITKKPIPDEHLILKTTFEDLIQRCLSSATDPQTKRKLDDASKRLEFLYDKLREQTLSPTIINGLHNIARSIETRNYSEGLTIHTHIVSTSNFSETSAFMPVLKVVLTQANKLGV</sequence>
<dbReference type="FunFam" id="1.20.940.10:FF:000001">
    <property type="entry name" value="Protein transport protein Sec31A isoform A"/>
    <property type="match status" value="1"/>
</dbReference>
<dbReference type="FunFam" id="2.130.10.10:FF:000009">
    <property type="entry name" value="Protein transport protein Sec31A isoform A"/>
    <property type="match status" value="1"/>
</dbReference>
<evidence type="ECO:0000256" key="9">
    <source>
        <dbReference type="ARBA" id="ARBA00022892"/>
    </source>
</evidence>
<dbReference type="SUPFAM" id="SSF50978">
    <property type="entry name" value="WD40 repeat-like"/>
    <property type="match status" value="1"/>
</dbReference>
<dbReference type="AlphaFoldDB" id="A0A8C0XGV8"/>
<keyword evidence="8" id="KW-0256">Endoplasmic reticulum</keyword>
<dbReference type="Gene3D" id="2.130.10.10">
    <property type="entry name" value="YVTN repeat-like/Quinoprotein amine dehydrogenase"/>
    <property type="match status" value="1"/>
</dbReference>
<keyword evidence="10" id="KW-0653">Protein transport</keyword>
<dbReference type="PROSITE" id="PS50082">
    <property type="entry name" value="WD_REPEATS_2"/>
    <property type="match status" value="1"/>
</dbReference>
<dbReference type="InterPro" id="IPR001480">
    <property type="entry name" value="Bulb-type_lectin_dom"/>
</dbReference>
<evidence type="ECO:0000256" key="1">
    <source>
        <dbReference type="ARBA" id="ARBA00004299"/>
    </source>
</evidence>
<evidence type="ECO:0000256" key="13">
    <source>
        <dbReference type="ARBA" id="ARBA00025471"/>
    </source>
</evidence>
<keyword evidence="4" id="KW-0813">Transport</keyword>
<dbReference type="InterPro" id="IPR040251">
    <property type="entry name" value="SEC31-like"/>
</dbReference>
<keyword evidence="12" id="KW-0968">Cytoplasmic vesicle</keyword>
<keyword evidence="9" id="KW-0931">ER-Golgi transport</keyword>
<dbReference type="GO" id="GO:0070971">
    <property type="term" value="C:endoplasmic reticulum exit site"/>
    <property type="evidence" value="ECO:0007669"/>
    <property type="project" value="TreeGrafter"/>
</dbReference>
<dbReference type="GO" id="GO:0030127">
    <property type="term" value="C:COPII vesicle coat"/>
    <property type="evidence" value="ECO:0007669"/>
    <property type="project" value="TreeGrafter"/>
</dbReference>
<evidence type="ECO:0000256" key="10">
    <source>
        <dbReference type="ARBA" id="ARBA00022927"/>
    </source>
</evidence>
<dbReference type="GO" id="GO:0007029">
    <property type="term" value="P:endoplasmic reticulum organization"/>
    <property type="evidence" value="ECO:0007669"/>
    <property type="project" value="TreeGrafter"/>
</dbReference>
<evidence type="ECO:0000256" key="12">
    <source>
        <dbReference type="ARBA" id="ARBA00023329"/>
    </source>
</evidence>
<dbReference type="InterPro" id="IPR001680">
    <property type="entry name" value="WD40_rpt"/>
</dbReference>
<keyword evidence="11" id="KW-0472">Membrane</keyword>
<comment type="similarity">
    <text evidence="3">Belongs to the WD repeat SEC31 family.</text>
</comment>
<dbReference type="PANTHER" id="PTHR13923:SF23">
    <property type="entry name" value="PROTEIN TRANSPORT PROTEIN SEC31A"/>
    <property type="match status" value="1"/>
</dbReference>
<evidence type="ECO:0000256" key="3">
    <source>
        <dbReference type="ARBA" id="ARBA00009358"/>
    </source>
</evidence>
<gene>
    <name evidence="19" type="primary">Sec31a</name>
</gene>
<dbReference type="GO" id="GO:0005789">
    <property type="term" value="C:endoplasmic reticulum membrane"/>
    <property type="evidence" value="ECO:0007669"/>
    <property type="project" value="UniProtKB-SubCell"/>
</dbReference>
<name>A0A8C0XGV8_CASCN</name>
<dbReference type="InterPro" id="IPR036322">
    <property type="entry name" value="WD40_repeat_dom_sf"/>
</dbReference>
<dbReference type="PANTHER" id="PTHR13923">
    <property type="entry name" value="SEC31-RELATED PROTEIN"/>
    <property type="match status" value="1"/>
</dbReference>
<keyword evidence="5" id="KW-0963">Cytoplasm</keyword>
<evidence type="ECO:0000259" key="18">
    <source>
        <dbReference type="PROSITE" id="PS50927"/>
    </source>
</evidence>
<evidence type="ECO:0000256" key="5">
    <source>
        <dbReference type="ARBA" id="ARBA00022490"/>
    </source>
</evidence>
<dbReference type="GO" id="GO:0005198">
    <property type="term" value="F:structural molecule activity"/>
    <property type="evidence" value="ECO:0007669"/>
    <property type="project" value="TreeGrafter"/>
</dbReference>
<accession>A0A8C0XGV8</accession>
<feature type="repeat" description="WD" evidence="17">
    <location>
        <begin position="118"/>
        <end position="154"/>
    </location>
</feature>